<feature type="chain" id="PRO_5017705649" evidence="1">
    <location>
        <begin position="18"/>
        <end position="73"/>
    </location>
</feature>
<dbReference type="OrthoDB" id="885042at2"/>
<feature type="signal peptide" evidence="1">
    <location>
        <begin position="1"/>
        <end position="17"/>
    </location>
</feature>
<evidence type="ECO:0000256" key="1">
    <source>
        <dbReference type="SAM" id="SignalP"/>
    </source>
</evidence>
<reference evidence="2 3" key="1">
    <citation type="submission" date="2018-08" db="EMBL/GenBank/DDBJ databases">
        <title>Chitinophagaceae sp. K23C18032701, a novel bacterium isolated from forest soil.</title>
        <authorList>
            <person name="Wang C."/>
        </authorList>
    </citation>
    <scope>NUCLEOTIDE SEQUENCE [LARGE SCALE GENOMIC DNA]</scope>
    <source>
        <strain evidence="2 3">K23C18032701</strain>
    </source>
</reference>
<dbReference type="Proteomes" id="UP000261284">
    <property type="component" value="Unassembled WGS sequence"/>
</dbReference>
<comment type="caution">
    <text evidence="2">The sequence shown here is derived from an EMBL/GenBank/DDBJ whole genome shotgun (WGS) entry which is preliminary data.</text>
</comment>
<evidence type="ECO:0000313" key="3">
    <source>
        <dbReference type="Proteomes" id="UP000261284"/>
    </source>
</evidence>
<keyword evidence="1" id="KW-0732">Signal</keyword>
<evidence type="ECO:0000313" key="2">
    <source>
        <dbReference type="EMBL" id="RFM26556.1"/>
    </source>
</evidence>
<protein>
    <submittedName>
        <fullName evidence="2">Uncharacterized protein</fullName>
    </submittedName>
</protein>
<keyword evidence="3" id="KW-1185">Reference proteome</keyword>
<gene>
    <name evidence="2" type="ORF">DXN05_18435</name>
</gene>
<dbReference type="RefSeq" id="WP_116848760.1">
    <property type="nucleotide sequence ID" value="NZ_QTJU01000008.1"/>
</dbReference>
<name>A0A3E1NF00_9BACT</name>
<dbReference type="EMBL" id="QTJU01000008">
    <property type="protein sequence ID" value="RFM26556.1"/>
    <property type="molecule type" value="Genomic_DNA"/>
</dbReference>
<organism evidence="2 3">
    <name type="scientific">Deminuibacter soli</name>
    <dbReference type="NCBI Taxonomy" id="2291815"/>
    <lineage>
        <taxon>Bacteria</taxon>
        <taxon>Pseudomonadati</taxon>
        <taxon>Bacteroidota</taxon>
        <taxon>Chitinophagia</taxon>
        <taxon>Chitinophagales</taxon>
        <taxon>Chitinophagaceae</taxon>
        <taxon>Deminuibacter</taxon>
    </lineage>
</organism>
<proteinExistence type="predicted"/>
<dbReference type="AlphaFoldDB" id="A0A3E1NF00"/>
<accession>A0A3E1NF00</accession>
<sequence length="73" mass="8255">MKTLLFVLLLLSNIKCGNTTTTVYVCDSTGAIRYHYKANCRGLSNCQHRIVQTTLESAQKSNKTLCKWEQSAR</sequence>